<dbReference type="Gene3D" id="1.10.150.240">
    <property type="entry name" value="Putative phosphatase, domain 2"/>
    <property type="match status" value="1"/>
</dbReference>
<dbReference type="SUPFAM" id="SSF56784">
    <property type="entry name" value="HAD-like"/>
    <property type="match status" value="1"/>
</dbReference>
<dbReference type="InterPro" id="IPR041492">
    <property type="entry name" value="HAD_2"/>
</dbReference>
<dbReference type="InterPro" id="IPR023198">
    <property type="entry name" value="PGP-like_dom2"/>
</dbReference>
<sequence>MFKDIKAAIFDLDGTLIDSMWIWEKIDTDYLINKGYSKPENLKDEIGHLSFEQTAIYFKNKFNIHDTVEDIMKEWHSMAVAHYTTDVKLKPGAKDFLIKLKSLNIKIGLATSNSHELLKASLEANGIYELFDAITTTGEVSRGKNFPDVYLLAAEKLDAKPNECMVFEDILLAVKGAKSAGMHVVGVYDEAESHNTDDIKHHADQYIINYKDILKLA</sequence>
<keyword evidence="2" id="KW-1185">Reference proteome</keyword>
<evidence type="ECO:0000313" key="2">
    <source>
        <dbReference type="Proteomes" id="UP000663802"/>
    </source>
</evidence>
<organism evidence="1 2">
    <name type="scientific">Clostridium zeae</name>
    <dbReference type="NCBI Taxonomy" id="2759022"/>
    <lineage>
        <taxon>Bacteria</taxon>
        <taxon>Bacillati</taxon>
        <taxon>Bacillota</taxon>
        <taxon>Clostridia</taxon>
        <taxon>Eubacteriales</taxon>
        <taxon>Clostridiaceae</taxon>
        <taxon>Clostridium</taxon>
    </lineage>
</organism>
<comment type="caution">
    <text evidence="1">The sequence shown here is derived from an EMBL/GenBank/DDBJ whole genome shotgun (WGS) entry which is preliminary data.</text>
</comment>
<dbReference type="NCBIfam" id="TIGR01509">
    <property type="entry name" value="HAD-SF-IA-v3"/>
    <property type="match status" value="1"/>
</dbReference>
<dbReference type="PANTHER" id="PTHR18901">
    <property type="entry name" value="2-DEOXYGLUCOSE-6-PHOSPHATE PHOSPHATASE 2"/>
    <property type="match status" value="1"/>
</dbReference>
<dbReference type="InterPro" id="IPR023214">
    <property type="entry name" value="HAD_sf"/>
</dbReference>
<protein>
    <submittedName>
        <fullName evidence="1">Haloacid dehalogenase</fullName>
    </submittedName>
</protein>
<dbReference type="Proteomes" id="UP000663802">
    <property type="component" value="Unassembled WGS sequence"/>
</dbReference>
<reference evidence="1 2" key="1">
    <citation type="journal article" date="2021" name="Int. J. Syst. Evol. Microbiol.">
        <title>Clostridium zeae sp. nov., isolated from corn silage.</title>
        <authorList>
            <person name="Kobayashi H."/>
            <person name="Tanizawa Y."/>
            <person name="Yagura M."/>
            <person name="Sakamoto M."/>
            <person name="Ohkuma M."/>
            <person name="Tohno M."/>
        </authorList>
    </citation>
    <scope>NUCLEOTIDE SEQUENCE [LARGE SCALE GENOMIC DNA]</scope>
    <source>
        <strain evidence="1 2">CSC2</strain>
    </source>
</reference>
<dbReference type="NCBIfam" id="TIGR01549">
    <property type="entry name" value="HAD-SF-IA-v1"/>
    <property type="match status" value="1"/>
</dbReference>
<dbReference type="Gene3D" id="3.40.50.1000">
    <property type="entry name" value="HAD superfamily/HAD-like"/>
    <property type="match status" value="1"/>
</dbReference>
<dbReference type="SFLD" id="SFLDG01129">
    <property type="entry name" value="C1.5:_HAD__Beta-PGM__Phosphata"/>
    <property type="match status" value="1"/>
</dbReference>
<name>A0ABQ1EGG6_9CLOT</name>
<dbReference type="RefSeq" id="WP_206872162.1">
    <property type="nucleotide sequence ID" value="NZ_BMBA01000006.1"/>
</dbReference>
<accession>A0ABQ1EGG6</accession>
<dbReference type="PRINTS" id="PR00413">
    <property type="entry name" value="HADHALOGNASE"/>
</dbReference>
<dbReference type="InterPro" id="IPR036412">
    <property type="entry name" value="HAD-like_sf"/>
</dbReference>
<gene>
    <name evidence="1" type="ORF">CSC2_42310</name>
</gene>
<dbReference type="CDD" id="cd07505">
    <property type="entry name" value="HAD_BPGM-like"/>
    <property type="match status" value="1"/>
</dbReference>
<dbReference type="EMBL" id="BMBA01000006">
    <property type="protein sequence ID" value="GFZ33705.1"/>
    <property type="molecule type" value="Genomic_DNA"/>
</dbReference>
<dbReference type="Pfam" id="PF13419">
    <property type="entry name" value="HAD_2"/>
    <property type="match status" value="1"/>
</dbReference>
<evidence type="ECO:0000313" key="1">
    <source>
        <dbReference type="EMBL" id="GFZ33705.1"/>
    </source>
</evidence>
<dbReference type="InterPro" id="IPR006439">
    <property type="entry name" value="HAD-SF_hydro_IA"/>
</dbReference>
<dbReference type="PANTHER" id="PTHR18901:SF38">
    <property type="entry name" value="PSEUDOURIDINE-5'-PHOSPHATASE"/>
    <property type="match status" value="1"/>
</dbReference>
<dbReference type="SFLD" id="SFLDS00003">
    <property type="entry name" value="Haloacid_Dehalogenase"/>
    <property type="match status" value="1"/>
</dbReference>
<proteinExistence type="predicted"/>